<dbReference type="AlphaFoldDB" id="A0A1E3PDE2"/>
<dbReference type="Proteomes" id="UP000095009">
    <property type="component" value="Unassembled WGS sequence"/>
</dbReference>
<dbReference type="GO" id="GO:0006400">
    <property type="term" value="P:tRNA modification"/>
    <property type="evidence" value="ECO:0007669"/>
    <property type="project" value="InterPro"/>
</dbReference>
<evidence type="ECO:0000313" key="3">
    <source>
        <dbReference type="Proteomes" id="UP000095009"/>
    </source>
</evidence>
<evidence type="ECO:0000259" key="1">
    <source>
        <dbReference type="Pfam" id="PF01702"/>
    </source>
</evidence>
<dbReference type="STRING" id="857566.A0A1E3PDE2"/>
<keyword evidence="3" id="KW-1185">Reference proteome</keyword>
<protein>
    <submittedName>
        <fullName evidence="2">tRNA-guanine transglycosylase</fullName>
    </submittedName>
</protein>
<reference evidence="2 3" key="1">
    <citation type="journal article" date="2016" name="Proc. Natl. Acad. Sci. U.S.A.">
        <title>Comparative genomics of biotechnologically important yeasts.</title>
        <authorList>
            <person name="Riley R."/>
            <person name="Haridas S."/>
            <person name="Wolfe K.H."/>
            <person name="Lopes M.R."/>
            <person name="Hittinger C.T."/>
            <person name="Goeker M."/>
            <person name="Salamov A.A."/>
            <person name="Wisecaver J.H."/>
            <person name="Long T.M."/>
            <person name="Calvey C.H."/>
            <person name="Aerts A.L."/>
            <person name="Barry K.W."/>
            <person name="Choi C."/>
            <person name="Clum A."/>
            <person name="Coughlan A.Y."/>
            <person name="Deshpande S."/>
            <person name="Douglass A.P."/>
            <person name="Hanson S.J."/>
            <person name="Klenk H.-P."/>
            <person name="LaButti K.M."/>
            <person name="Lapidus A."/>
            <person name="Lindquist E.A."/>
            <person name="Lipzen A.M."/>
            <person name="Meier-Kolthoff J.P."/>
            <person name="Ohm R.A."/>
            <person name="Otillar R.P."/>
            <person name="Pangilinan J.L."/>
            <person name="Peng Y."/>
            <person name="Rokas A."/>
            <person name="Rosa C.A."/>
            <person name="Scheuner C."/>
            <person name="Sibirny A.A."/>
            <person name="Slot J.C."/>
            <person name="Stielow J.B."/>
            <person name="Sun H."/>
            <person name="Kurtzman C.P."/>
            <person name="Blackwell M."/>
            <person name="Grigoriev I.V."/>
            <person name="Jeffries T.W."/>
        </authorList>
    </citation>
    <scope>NUCLEOTIDE SEQUENCE [LARGE SCALE GENOMIC DNA]</scope>
    <source>
        <strain evidence="2 3">DSM 6958</strain>
    </source>
</reference>
<sequence>MKQPKLFSLLKSPGVSWARRGRLEFQPRAGSASSPPSLITPALLTPTTKGTVPHITPDNLDRLLFATNRIQGAHFCLEDFVENIPNVPIFGYPKNSLPSNIRSLNQLFCLPETIPTALSLRRSAFHPLSKSNTDQHLILDTSKGYVRFELNKQLSLFNTIFQSVAPEIFLAPMDLPVAGLKKAPGKSRTRSIVRRNQLWLSQFLTYGHQTNIFAPLVTSIDPMEYSCYAKFLHVNRANVAGLAVYPGPDGHQNKPINYYLQELASLNQSTHSKKTDNDQVGLVEDIKFISELPRYNLRPCNSPHEILELVSKGMDIFNDDISVKYAEAGIALKFQFPVVDQTSPEPFGINIWCDRYRTDTTPINDSNLMEYNWAYVNHLFSAREMLSTILLTIHNTTVMNQVFVGIRDCIENGSFDAECARFRQVYRNQDGTKLYNEALRMMEEHRTKTFTY</sequence>
<dbReference type="Gene3D" id="3.20.20.105">
    <property type="entry name" value="Queuine tRNA-ribosyltransferase-like"/>
    <property type="match status" value="1"/>
</dbReference>
<gene>
    <name evidence="2" type="ORF">NADFUDRAFT_80261</name>
</gene>
<organism evidence="2 3">
    <name type="scientific">Nadsonia fulvescens var. elongata DSM 6958</name>
    <dbReference type="NCBI Taxonomy" id="857566"/>
    <lineage>
        <taxon>Eukaryota</taxon>
        <taxon>Fungi</taxon>
        <taxon>Dikarya</taxon>
        <taxon>Ascomycota</taxon>
        <taxon>Saccharomycotina</taxon>
        <taxon>Dipodascomycetes</taxon>
        <taxon>Dipodascales</taxon>
        <taxon>Dipodascales incertae sedis</taxon>
        <taxon>Nadsonia</taxon>
    </lineage>
</organism>
<dbReference type="EMBL" id="KV454414">
    <property type="protein sequence ID" value="ODQ63443.1"/>
    <property type="molecule type" value="Genomic_DNA"/>
</dbReference>
<evidence type="ECO:0000313" key="2">
    <source>
        <dbReference type="EMBL" id="ODQ63443.1"/>
    </source>
</evidence>
<accession>A0A1E3PDE2</accession>
<dbReference type="InterPro" id="IPR036511">
    <property type="entry name" value="TGT-like_sf"/>
</dbReference>
<proteinExistence type="predicted"/>
<feature type="domain" description="tRNA-guanine(15) transglycosylase-like" evidence="1">
    <location>
        <begin position="291"/>
        <end position="426"/>
    </location>
</feature>
<dbReference type="InterPro" id="IPR002616">
    <property type="entry name" value="tRNA_ribo_trans-like"/>
</dbReference>
<dbReference type="OrthoDB" id="27601at2759"/>
<dbReference type="InterPro" id="IPR050852">
    <property type="entry name" value="Queuine_tRNA-ribosyltrfase"/>
</dbReference>
<dbReference type="Pfam" id="PF01702">
    <property type="entry name" value="TGT"/>
    <property type="match status" value="1"/>
</dbReference>
<dbReference type="PANTHER" id="PTHR46064:SF1">
    <property type="entry name" value="QUEUINE TRNA-RIBOSYLTRANSFERASE ACCESSORY SUBUNIT 2"/>
    <property type="match status" value="1"/>
</dbReference>
<dbReference type="PANTHER" id="PTHR46064">
    <property type="entry name" value="QUEUINE TRNA-RIBOSYLTRANSFERASE ACCESSORY SUBUNIT 2"/>
    <property type="match status" value="1"/>
</dbReference>
<name>A0A1E3PDE2_9ASCO</name>
<dbReference type="SUPFAM" id="SSF51713">
    <property type="entry name" value="tRNA-guanine transglycosylase"/>
    <property type="match status" value="1"/>
</dbReference>